<dbReference type="EMBL" id="JARQWQ010000006">
    <property type="protein sequence ID" value="KAK2571414.1"/>
    <property type="molecule type" value="Genomic_DNA"/>
</dbReference>
<reference evidence="1" key="1">
    <citation type="journal article" date="2023" name="G3 (Bethesda)">
        <title>Whole genome assembly and annotation of the endangered Caribbean coral Acropora cervicornis.</title>
        <authorList>
            <person name="Selwyn J.D."/>
            <person name="Vollmer S.V."/>
        </authorList>
    </citation>
    <scope>NUCLEOTIDE SEQUENCE</scope>
    <source>
        <strain evidence="1">K2</strain>
    </source>
</reference>
<evidence type="ECO:0000313" key="2">
    <source>
        <dbReference type="Proteomes" id="UP001249851"/>
    </source>
</evidence>
<proteinExistence type="predicted"/>
<dbReference type="AlphaFoldDB" id="A0AAD9VEG0"/>
<organism evidence="1 2">
    <name type="scientific">Acropora cervicornis</name>
    <name type="common">Staghorn coral</name>
    <dbReference type="NCBI Taxonomy" id="6130"/>
    <lineage>
        <taxon>Eukaryota</taxon>
        <taxon>Metazoa</taxon>
        <taxon>Cnidaria</taxon>
        <taxon>Anthozoa</taxon>
        <taxon>Hexacorallia</taxon>
        <taxon>Scleractinia</taxon>
        <taxon>Astrocoeniina</taxon>
        <taxon>Acroporidae</taxon>
        <taxon>Acropora</taxon>
    </lineage>
</organism>
<keyword evidence="2" id="KW-1185">Reference proteome</keyword>
<feature type="non-terminal residue" evidence="1">
    <location>
        <position position="76"/>
    </location>
</feature>
<accession>A0AAD9VEG0</accession>
<comment type="caution">
    <text evidence="1">The sequence shown here is derived from an EMBL/GenBank/DDBJ whole genome shotgun (WGS) entry which is preliminary data.</text>
</comment>
<sequence>VWELILPEYRIAADDKRFPAGLFLNVRLAASPQPCKTAGPVSGIRSDRARSSMGSELAAEQLASNLRKKGVFWGNK</sequence>
<reference evidence="1" key="2">
    <citation type="journal article" date="2023" name="Science">
        <title>Genomic signatures of disease resistance in endangered staghorn corals.</title>
        <authorList>
            <person name="Vollmer S.V."/>
            <person name="Selwyn J.D."/>
            <person name="Despard B.A."/>
            <person name="Roesel C.L."/>
        </authorList>
    </citation>
    <scope>NUCLEOTIDE SEQUENCE</scope>
    <source>
        <strain evidence="1">K2</strain>
    </source>
</reference>
<gene>
    <name evidence="1" type="ORF">P5673_004005</name>
</gene>
<dbReference type="Proteomes" id="UP001249851">
    <property type="component" value="Unassembled WGS sequence"/>
</dbReference>
<name>A0AAD9VEG0_ACRCE</name>
<protein>
    <submittedName>
        <fullName evidence="1">Uncharacterized protein</fullName>
    </submittedName>
</protein>
<evidence type="ECO:0000313" key="1">
    <source>
        <dbReference type="EMBL" id="KAK2571414.1"/>
    </source>
</evidence>